<feature type="compositionally biased region" description="Basic and acidic residues" evidence="1">
    <location>
        <begin position="1"/>
        <end position="16"/>
    </location>
</feature>
<evidence type="ECO:0000313" key="2">
    <source>
        <dbReference type="EMBL" id="KAK5167691.1"/>
    </source>
</evidence>
<name>A0AAV9P6I1_9PEZI</name>
<sequence>MDPDYAAEHHALESHRNVKPKLTQAPQCTAQAAAAADDFNYPLPPGFGHIFLRKDDFDIDSAPQLARLSRLSDIRPTTTPTQPAALTAAGAQLAMSASMSSSSTSLADSNYDMLDDASEFSNDDRETASLPSEQHDESDEGAMTPEDSGSVVDVEEEHADDIDDSEPTAVPEGSFETLPGGQQLEEEDIKENALLDSYELETPRQSVMHRGGAPLLSDSYTTTSTDTDRITFNVLFVSKHASSEETETMVALSKKLAASLSTSAAPANQLEFQVLTTPLPTATSNNAPSVLLVRFREVEILVQHCTRAEEQATPTASYHLVLEGLDRKRYTYVYGTGQKIPNPDLAVIHLGTSDAPHWFTIVKKAMACDYVPVVVLEGNRRGFGPRSQQEVEEAKEGSHLFLNNTIEVGGKTVQREIRNLLKSKLPFRKELETEAPASANTQGIKAFNPFAYFSTTPWDFRALFGLVAMLAFLQITGHFWPALNAPLYAEESLDSRRDALSSALTPIDTSASFNISHLLPSSAVLQGMYEGFTSEARSQGAAPNHIIISLPKPLNGRHYLQPYDIAVYKAAGRGIDFNLTQLIDGVYDVTVDPVEAYGQVTVNMLVKKAPLNITTSHTFGKRPIHRTTTAMAKTLTKDISVARQRLQGLKQKFGVELSAGAAATTNVTSEIALYAVRDVQAYVNTAATAFGKVYNSTQDISTRFRSTLHRSSHNAAVDVQTGVQQAKHNAQLSLTAVKDLISYPFPSKKSLHDGLVASRTKALGLKQRLSGARKEFAKSTSAGKELSLRLQNLWSPTEKTKRAGSLKEIAQCVGKEDYVKCRREQRVADAAKKAVQLHTDAGVGKAVTADPLPTGKSSATPSTSLYSSRTSTRSSRVSQGSEKSTAKPNKAAAKAEAKAKREEEKARKKAAREAAKAAKAEAAFRAERERAVDAGEKEIEAHDRFWAELQREREREAAMDRRIREERAAKAAMAKAEAGEEVEQGKGEGREGKKAR</sequence>
<dbReference type="Proteomes" id="UP001337655">
    <property type="component" value="Unassembled WGS sequence"/>
</dbReference>
<dbReference type="EMBL" id="JAVRRT010000011">
    <property type="protein sequence ID" value="KAK5167691.1"/>
    <property type="molecule type" value="Genomic_DNA"/>
</dbReference>
<gene>
    <name evidence="2" type="ORF">LTR77_007390</name>
</gene>
<feature type="region of interest" description="Disordered" evidence="1">
    <location>
        <begin position="845"/>
        <end position="924"/>
    </location>
</feature>
<feature type="region of interest" description="Disordered" evidence="1">
    <location>
        <begin position="1"/>
        <end position="22"/>
    </location>
</feature>
<evidence type="ECO:0000256" key="1">
    <source>
        <dbReference type="SAM" id="MobiDB-lite"/>
    </source>
</evidence>
<protein>
    <submittedName>
        <fullName evidence="2">Uncharacterized protein</fullName>
    </submittedName>
</protein>
<feature type="compositionally biased region" description="Basic and acidic residues" evidence="1">
    <location>
        <begin position="983"/>
        <end position="996"/>
    </location>
</feature>
<feature type="compositionally biased region" description="Low complexity" evidence="1">
    <location>
        <begin position="857"/>
        <end position="881"/>
    </location>
</feature>
<proteinExistence type="predicted"/>
<reference evidence="2 3" key="1">
    <citation type="submission" date="2023-08" db="EMBL/GenBank/DDBJ databases">
        <title>Black Yeasts Isolated from many extreme environments.</title>
        <authorList>
            <person name="Coleine C."/>
            <person name="Stajich J.E."/>
            <person name="Selbmann L."/>
        </authorList>
    </citation>
    <scope>NUCLEOTIDE SEQUENCE [LARGE SCALE GENOMIC DNA]</scope>
    <source>
        <strain evidence="2 3">CCFEE 5935</strain>
    </source>
</reference>
<feature type="compositionally biased region" description="Acidic residues" evidence="1">
    <location>
        <begin position="153"/>
        <end position="166"/>
    </location>
</feature>
<accession>A0AAV9P6I1</accession>
<evidence type="ECO:0000313" key="3">
    <source>
        <dbReference type="Proteomes" id="UP001337655"/>
    </source>
</evidence>
<dbReference type="RefSeq" id="XP_064657397.1">
    <property type="nucleotide sequence ID" value="XM_064804627.1"/>
</dbReference>
<feature type="region of interest" description="Disordered" evidence="1">
    <location>
        <begin position="114"/>
        <end position="185"/>
    </location>
</feature>
<dbReference type="GeneID" id="89928726"/>
<feature type="compositionally biased region" description="Basic and acidic residues" evidence="1">
    <location>
        <begin position="893"/>
        <end position="924"/>
    </location>
</feature>
<feature type="region of interest" description="Disordered" evidence="1">
    <location>
        <begin position="970"/>
        <end position="996"/>
    </location>
</feature>
<organism evidence="2 3">
    <name type="scientific">Saxophila tyrrhenica</name>
    <dbReference type="NCBI Taxonomy" id="1690608"/>
    <lineage>
        <taxon>Eukaryota</taxon>
        <taxon>Fungi</taxon>
        <taxon>Dikarya</taxon>
        <taxon>Ascomycota</taxon>
        <taxon>Pezizomycotina</taxon>
        <taxon>Dothideomycetes</taxon>
        <taxon>Dothideomycetidae</taxon>
        <taxon>Mycosphaerellales</taxon>
        <taxon>Extremaceae</taxon>
        <taxon>Saxophila</taxon>
    </lineage>
</organism>
<dbReference type="AlphaFoldDB" id="A0AAV9P6I1"/>
<comment type="caution">
    <text evidence="2">The sequence shown here is derived from an EMBL/GenBank/DDBJ whole genome shotgun (WGS) entry which is preliminary data.</text>
</comment>
<keyword evidence="3" id="KW-1185">Reference proteome</keyword>